<dbReference type="SUPFAM" id="SSF46565">
    <property type="entry name" value="Chaperone J-domain"/>
    <property type="match status" value="1"/>
</dbReference>
<proteinExistence type="predicted"/>
<gene>
    <name evidence="7" type="ORF">KQ657_000487</name>
</gene>
<dbReference type="Pfam" id="PF00226">
    <property type="entry name" value="DnaJ"/>
    <property type="match status" value="1"/>
</dbReference>
<reference evidence="7" key="1">
    <citation type="submission" date="2021-03" db="EMBL/GenBank/DDBJ databases">
        <authorList>
            <person name="Palmer J.M."/>
        </authorList>
    </citation>
    <scope>NUCLEOTIDE SEQUENCE</scope>
    <source>
        <strain evidence="7">ARV_011</strain>
    </source>
</reference>
<dbReference type="Gene3D" id="1.10.287.110">
    <property type="entry name" value="DnaJ domain"/>
    <property type="match status" value="1"/>
</dbReference>
<dbReference type="GO" id="GO:0000390">
    <property type="term" value="P:spliceosomal complex disassembly"/>
    <property type="evidence" value="ECO:0007669"/>
    <property type="project" value="TreeGrafter"/>
</dbReference>
<accession>A0A9P7V9Q6</accession>
<dbReference type="OrthoDB" id="436519at2759"/>
<evidence type="ECO:0000259" key="6">
    <source>
        <dbReference type="PROSITE" id="PS50076"/>
    </source>
</evidence>
<sequence length="322" mass="37665">MTDNIKSIVEGDLDLYEFLGCSSDASADQIRRLYRKKALQYHPDKQSGNALKFDLLFKIYTVLSDAQLRRQYDSIRAYKIAKESRDQRLDELTKGFKQQLEAKEWLQQQTNQLAKVKQLRDAKVRALAIDGMNRIRQLEHELRNNNINKTHVSFNQLEAVSPLKTYVTFDNVWDKTVVVRWKYKESLGDNAFTADVLQEIMSKFGPIARVSIWDHVKGQRYSYGTVEFNKLSDAYDATQHDYSRSASRWDGTNVRKLASLLRSCEFESDYKDRMGKKEDILTSILEAKKVRYQENIHLDNVLFPFMKKQLLQDVEMSNTYLT</sequence>
<dbReference type="InterPro" id="IPR012677">
    <property type="entry name" value="Nucleotide-bd_a/b_plait_sf"/>
</dbReference>
<evidence type="ECO:0000256" key="1">
    <source>
        <dbReference type="ARBA" id="ARBA00004123"/>
    </source>
</evidence>
<dbReference type="GO" id="GO:0005681">
    <property type="term" value="C:spliceosomal complex"/>
    <property type="evidence" value="ECO:0007669"/>
    <property type="project" value="TreeGrafter"/>
</dbReference>
<dbReference type="InterPro" id="IPR036869">
    <property type="entry name" value="J_dom_sf"/>
</dbReference>
<protein>
    <recommendedName>
        <fullName evidence="6">J domain-containing protein</fullName>
    </recommendedName>
</protein>
<dbReference type="SMART" id="SM00271">
    <property type="entry name" value="DnaJ"/>
    <property type="match status" value="1"/>
</dbReference>
<keyword evidence="4" id="KW-0143">Chaperone</keyword>
<dbReference type="AlphaFoldDB" id="A0A9P7V9Q6"/>
<dbReference type="PROSITE" id="PS50076">
    <property type="entry name" value="DNAJ_2"/>
    <property type="match status" value="1"/>
</dbReference>
<dbReference type="PANTHER" id="PTHR44313:SF1">
    <property type="entry name" value="DNAJ HOMOLOG SUBFAMILY C MEMBER 17"/>
    <property type="match status" value="1"/>
</dbReference>
<dbReference type="Proteomes" id="UP000790833">
    <property type="component" value="Unassembled WGS sequence"/>
</dbReference>
<dbReference type="PANTHER" id="PTHR44313">
    <property type="entry name" value="DNAJ HOMOLOG SUBFAMILY C MEMBER 17"/>
    <property type="match status" value="1"/>
</dbReference>
<dbReference type="InterPro" id="IPR035979">
    <property type="entry name" value="RBD_domain_sf"/>
</dbReference>
<dbReference type="InterPro" id="IPR052094">
    <property type="entry name" value="Pre-mRNA-splicing_ERAD"/>
</dbReference>
<dbReference type="RefSeq" id="XP_043049342.1">
    <property type="nucleotide sequence ID" value="XM_043191330.1"/>
</dbReference>
<dbReference type="EMBL" id="JAHMUF010000010">
    <property type="protein sequence ID" value="KAG7193794.1"/>
    <property type="molecule type" value="Genomic_DNA"/>
</dbReference>
<keyword evidence="5" id="KW-0539">Nucleus</keyword>
<evidence type="ECO:0000256" key="5">
    <source>
        <dbReference type="ARBA" id="ARBA00023242"/>
    </source>
</evidence>
<keyword evidence="3" id="KW-0963">Cytoplasm</keyword>
<organism evidence="7 8">
    <name type="scientific">Scheffersomyces spartinae</name>
    <dbReference type="NCBI Taxonomy" id="45513"/>
    <lineage>
        <taxon>Eukaryota</taxon>
        <taxon>Fungi</taxon>
        <taxon>Dikarya</taxon>
        <taxon>Ascomycota</taxon>
        <taxon>Saccharomycotina</taxon>
        <taxon>Pichiomycetes</taxon>
        <taxon>Debaryomycetaceae</taxon>
        <taxon>Scheffersomyces</taxon>
    </lineage>
</organism>
<dbReference type="GO" id="GO:0003723">
    <property type="term" value="F:RNA binding"/>
    <property type="evidence" value="ECO:0007669"/>
    <property type="project" value="InterPro"/>
</dbReference>
<dbReference type="InterPro" id="IPR001623">
    <property type="entry name" value="DnaJ_domain"/>
</dbReference>
<evidence type="ECO:0000256" key="2">
    <source>
        <dbReference type="ARBA" id="ARBA00004496"/>
    </source>
</evidence>
<dbReference type="PRINTS" id="PR00625">
    <property type="entry name" value="JDOMAIN"/>
</dbReference>
<dbReference type="GeneID" id="66113861"/>
<evidence type="ECO:0000313" key="7">
    <source>
        <dbReference type="EMBL" id="KAG7193794.1"/>
    </source>
</evidence>
<dbReference type="CDD" id="cd06257">
    <property type="entry name" value="DnaJ"/>
    <property type="match status" value="1"/>
</dbReference>
<dbReference type="InterPro" id="IPR000504">
    <property type="entry name" value="RRM_dom"/>
</dbReference>
<evidence type="ECO:0000256" key="4">
    <source>
        <dbReference type="ARBA" id="ARBA00023186"/>
    </source>
</evidence>
<evidence type="ECO:0000256" key="3">
    <source>
        <dbReference type="ARBA" id="ARBA00022490"/>
    </source>
</evidence>
<dbReference type="SUPFAM" id="SSF54928">
    <property type="entry name" value="RNA-binding domain, RBD"/>
    <property type="match status" value="1"/>
</dbReference>
<name>A0A9P7V9Q6_9ASCO</name>
<feature type="domain" description="J" evidence="6">
    <location>
        <begin position="14"/>
        <end position="76"/>
    </location>
</feature>
<comment type="subcellular location">
    <subcellularLocation>
        <location evidence="2">Cytoplasm</location>
    </subcellularLocation>
    <subcellularLocation>
        <location evidence="1">Nucleus</location>
    </subcellularLocation>
</comment>
<dbReference type="GO" id="GO:0005737">
    <property type="term" value="C:cytoplasm"/>
    <property type="evidence" value="ECO:0007669"/>
    <property type="project" value="UniProtKB-SubCell"/>
</dbReference>
<evidence type="ECO:0000313" key="8">
    <source>
        <dbReference type="Proteomes" id="UP000790833"/>
    </source>
</evidence>
<dbReference type="Pfam" id="PF00076">
    <property type="entry name" value="RRM_1"/>
    <property type="match status" value="1"/>
</dbReference>
<keyword evidence="8" id="KW-1185">Reference proteome</keyword>
<comment type="caution">
    <text evidence="7">The sequence shown here is derived from an EMBL/GenBank/DDBJ whole genome shotgun (WGS) entry which is preliminary data.</text>
</comment>
<dbReference type="Gene3D" id="3.30.70.330">
    <property type="match status" value="1"/>
</dbReference>